<dbReference type="FunFam" id="2.60.40.60:FF:000008">
    <property type="entry name" value="Cadherin 24"/>
    <property type="match status" value="1"/>
</dbReference>
<evidence type="ECO:0000256" key="10">
    <source>
        <dbReference type="ARBA" id="ARBA00022989"/>
    </source>
</evidence>
<keyword evidence="5" id="KW-0479">Metal-binding</keyword>
<dbReference type="PANTHER" id="PTHR24027">
    <property type="entry name" value="CADHERIN-23"/>
    <property type="match status" value="1"/>
</dbReference>
<dbReference type="GO" id="GO:0016477">
    <property type="term" value="P:cell migration"/>
    <property type="evidence" value="ECO:0007669"/>
    <property type="project" value="TreeGrafter"/>
</dbReference>
<dbReference type="InterPro" id="IPR039808">
    <property type="entry name" value="Cadherin"/>
</dbReference>
<dbReference type="FunFam" id="2.60.40.60:FF:000012">
    <property type="entry name" value="Cadherin 24"/>
    <property type="match status" value="1"/>
</dbReference>
<dbReference type="Pfam" id="PF00028">
    <property type="entry name" value="Cadherin"/>
    <property type="match status" value="4"/>
</dbReference>
<dbReference type="GO" id="GO:0007156">
    <property type="term" value="P:homophilic cell adhesion via plasma membrane adhesion molecules"/>
    <property type="evidence" value="ECO:0007669"/>
    <property type="project" value="InterPro"/>
</dbReference>
<dbReference type="GeneID" id="101587366"/>
<keyword evidence="11" id="KW-0472">Membrane</keyword>
<evidence type="ECO:0000256" key="11">
    <source>
        <dbReference type="ARBA" id="ARBA00023136"/>
    </source>
</evidence>
<dbReference type="CDD" id="cd11304">
    <property type="entry name" value="Cadherin_repeat"/>
    <property type="match status" value="4"/>
</dbReference>
<keyword evidence="7" id="KW-0677">Repeat</keyword>
<evidence type="ECO:0000256" key="7">
    <source>
        <dbReference type="ARBA" id="ARBA00022737"/>
    </source>
</evidence>
<keyword evidence="18" id="KW-1185">Reference proteome</keyword>
<dbReference type="Gene3D" id="2.60.40.60">
    <property type="entry name" value="Cadherins"/>
    <property type="match status" value="5"/>
</dbReference>
<dbReference type="GO" id="GO:0008013">
    <property type="term" value="F:beta-catenin binding"/>
    <property type="evidence" value="ECO:0007669"/>
    <property type="project" value="TreeGrafter"/>
</dbReference>
<dbReference type="InterPro" id="IPR027397">
    <property type="entry name" value="Catenin-bd_sf"/>
</dbReference>
<evidence type="ECO:0000256" key="3">
    <source>
        <dbReference type="ARBA" id="ARBA00022685"/>
    </source>
</evidence>
<evidence type="ECO:0000256" key="4">
    <source>
        <dbReference type="ARBA" id="ARBA00022692"/>
    </source>
</evidence>
<evidence type="ECO:0000256" key="6">
    <source>
        <dbReference type="ARBA" id="ARBA00022729"/>
    </source>
</evidence>
<dbReference type="GO" id="GO:0005912">
    <property type="term" value="C:adherens junction"/>
    <property type="evidence" value="ECO:0007669"/>
    <property type="project" value="TreeGrafter"/>
</dbReference>
<comment type="subcellular location">
    <subcellularLocation>
        <location evidence="1 14">Cell membrane</location>
        <topology evidence="1 14">Single-pass type I membrane protein</topology>
    </subcellularLocation>
</comment>
<dbReference type="CTD" id="1009"/>
<dbReference type="FunFam" id="2.60.40.60:FF:000017">
    <property type="entry name" value="Cadherin 24"/>
    <property type="match status" value="1"/>
</dbReference>
<keyword evidence="4 14" id="KW-0812">Transmembrane</keyword>
<evidence type="ECO:0000256" key="12">
    <source>
        <dbReference type="ARBA" id="ARBA00023180"/>
    </source>
</evidence>
<feature type="chain" id="PRO_5028294642" evidence="16">
    <location>
        <begin position="23"/>
        <end position="712"/>
    </location>
</feature>
<dbReference type="InterPro" id="IPR015919">
    <property type="entry name" value="Cadherin-like_sf"/>
</dbReference>
<sequence length="712" mass="79406">MKENYCLQAALVCLSMLCHSQASTLERRSHLHPSFHGHHDRGKEGQVLQRSKRGWVWNQFFVIEEYTGPDPVLVGRLHSDLDTGDGKIKYILSGEGAGTIFVIDDKSGNIHATKTLDREEKAQYTLMAQAVDRETNRPLEPASSFIVKVQDINDNPPEFLHEIYYANVPERSNVGTSVIQVTASDADDPTYGNSAKLVYSILEGQPYFSVEAQTGIIRTALPNMDREAKEEYHVVIQAKDMGGHMGGLSGTTKVMITLTDVNDNPPKFPQSVYQMSVSEGAVPGEEVGRMKAKDPDIGENGLVTYNIVDGDGMELFEITTDYETQEGVVKLKKPVDFETKRAYSLKVEAANVHFDPKFISNGPFKDTVTVKIAVEDVDEPPMFLAPSYIHEVQENAAAGTVVGRVHAKDPDAANSPVRYSIDRHTDLDRFFIINPEDGFIKTTKPLDREETAWLNISVFAAEIHNRHQEAKVPVAIRVLDVNDNAPKFAAPYEGFICESDQTKPLSNQPIVTISADDKDDTANGPRFIFSLPPEIIHNPNFTVRDNRVIVVLFVTLRRQKKEPLIVFEEEDVRENIITYDDEGGGEEDTEAFDIATLQNPDGINGFIPRKDIKPEYQYMPRPGLRPAPNSVDVDDFINTRIQEADNDPTAPPYDSIQIYGYEGRGSVAGSLSSLESATTDSDLDYDYLQNWGPRFKKLADLYGSKDTFDDDS</sequence>
<keyword evidence="2" id="KW-1003">Cell membrane</keyword>
<dbReference type="InterPro" id="IPR000233">
    <property type="entry name" value="Cadherin_Y-type_LIR"/>
</dbReference>
<dbReference type="Gene3D" id="4.10.900.10">
    <property type="entry name" value="TCF3-CBD (Catenin binding domain)"/>
    <property type="match status" value="1"/>
</dbReference>
<dbReference type="PRINTS" id="PR00205">
    <property type="entry name" value="CADHERIN"/>
</dbReference>
<evidence type="ECO:0000256" key="2">
    <source>
        <dbReference type="ARBA" id="ARBA00022475"/>
    </source>
</evidence>
<keyword evidence="9 14" id="KW-0130">Cell adhesion</keyword>
<feature type="domain" description="Cadherin" evidence="17">
    <location>
        <begin position="384"/>
        <end position="488"/>
    </location>
</feature>
<keyword evidence="6 16" id="KW-0732">Signal</keyword>
<keyword evidence="8 13" id="KW-0106">Calcium</keyword>
<dbReference type="GO" id="GO:0005509">
    <property type="term" value="F:calcium ion binding"/>
    <property type="evidence" value="ECO:0007669"/>
    <property type="project" value="UniProtKB-UniRule"/>
</dbReference>
<name>A0A6P6DY91_OCTDE</name>
<comment type="function">
    <text evidence="15">Cadherins are calcium-dependent cell adhesion proteins.</text>
</comment>
<dbReference type="FunFam" id="2.60.40.60:FF:000009">
    <property type="entry name" value="Cadherin 24"/>
    <property type="match status" value="1"/>
</dbReference>
<feature type="domain" description="Cadherin" evidence="17">
    <location>
        <begin position="79"/>
        <end position="159"/>
    </location>
</feature>
<feature type="domain" description="Cadherin" evidence="17">
    <location>
        <begin position="269"/>
        <end position="383"/>
    </location>
</feature>
<dbReference type="GO" id="GO:0034332">
    <property type="term" value="P:adherens junction organization"/>
    <property type="evidence" value="ECO:0007669"/>
    <property type="project" value="TreeGrafter"/>
</dbReference>
<protein>
    <submittedName>
        <fullName evidence="19">Cadherin-11 isoform X2</fullName>
    </submittedName>
</protein>
<evidence type="ECO:0000256" key="9">
    <source>
        <dbReference type="ARBA" id="ARBA00022889"/>
    </source>
</evidence>
<evidence type="ECO:0000256" key="14">
    <source>
        <dbReference type="RuleBase" id="RU003318"/>
    </source>
</evidence>
<dbReference type="GO" id="GO:0044331">
    <property type="term" value="P:cell-cell adhesion mediated by cadherin"/>
    <property type="evidence" value="ECO:0007669"/>
    <property type="project" value="TreeGrafter"/>
</dbReference>
<evidence type="ECO:0000256" key="1">
    <source>
        <dbReference type="ARBA" id="ARBA00004251"/>
    </source>
</evidence>
<dbReference type="InterPro" id="IPR002126">
    <property type="entry name" value="Cadherin-like_dom"/>
</dbReference>
<keyword evidence="12" id="KW-0325">Glycoprotein</keyword>
<dbReference type="AlphaFoldDB" id="A0A6P6DY91"/>
<dbReference type="SMART" id="SM00112">
    <property type="entry name" value="CA"/>
    <property type="match status" value="4"/>
</dbReference>
<evidence type="ECO:0000313" key="19">
    <source>
        <dbReference type="RefSeq" id="XP_023565034.1"/>
    </source>
</evidence>
<evidence type="ECO:0000313" key="18">
    <source>
        <dbReference type="Proteomes" id="UP000515203"/>
    </source>
</evidence>
<evidence type="ECO:0000256" key="8">
    <source>
        <dbReference type="ARBA" id="ARBA00022837"/>
    </source>
</evidence>
<keyword evidence="10" id="KW-1133">Transmembrane helix</keyword>
<accession>A0A6P6DY91</accession>
<evidence type="ECO:0000256" key="16">
    <source>
        <dbReference type="SAM" id="SignalP"/>
    </source>
</evidence>
<evidence type="ECO:0000256" key="13">
    <source>
        <dbReference type="PROSITE-ProRule" id="PRU00043"/>
    </source>
</evidence>
<dbReference type="PANTHER" id="PTHR24027:SF85">
    <property type="entry name" value="CADHERIN-11"/>
    <property type="match status" value="1"/>
</dbReference>
<dbReference type="Proteomes" id="UP000515203">
    <property type="component" value="Unplaced"/>
</dbReference>
<dbReference type="GO" id="GO:0007043">
    <property type="term" value="P:cell-cell junction assembly"/>
    <property type="evidence" value="ECO:0007669"/>
    <property type="project" value="TreeGrafter"/>
</dbReference>
<feature type="signal peptide" evidence="16">
    <location>
        <begin position="1"/>
        <end position="22"/>
    </location>
</feature>
<dbReference type="GO" id="GO:0000902">
    <property type="term" value="P:cell morphogenesis"/>
    <property type="evidence" value="ECO:0007669"/>
    <property type="project" value="TreeGrafter"/>
</dbReference>
<evidence type="ECO:0000256" key="5">
    <source>
        <dbReference type="ARBA" id="ARBA00022723"/>
    </source>
</evidence>
<dbReference type="FunFam" id="4.10.900.10:FF:000001">
    <property type="entry name" value="Cadherin 2"/>
    <property type="match status" value="1"/>
</dbReference>
<feature type="domain" description="Cadherin" evidence="17">
    <location>
        <begin position="160"/>
        <end position="268"/>
    </location>
</feature>
<dbReference type="GO" id="GO:0016339">
    <property type="term" value="P:calcium-dependent cell-cell adhesion via plasma membrane cell adhesion molecules"/>
    <property type="evidence" value="ECO:0007669"/>
    <property type="project" value="TreeGrafter"/>
</dbReference>
<dbReference type="PROSITE" id="PS00232">
    <property type="entry name" value="CADHERIN_1"/>
    <property type="match status" value="2"/>
</dbReference>
<evidence type="ECO:0000259" key="17">
    <source>
        <dbReference type="PROSITE" id="PS50268"/>
    </source>
</evidence>
<dbReference type="GO" id="GO:0045296">
    <property type="term" value="F:cadherin binding"/>
    <property type="evidence" value="ECO:0007669"/>
    <property type="project" value="TreeGrafter"/>
</dbReference>
<dbReference type="GO" id="GO:0016342">
    <property type="term" value="C:catenin complex"/>
    <property type="evidence" value="ECO:0007669"/>
    <property type="project" value="TreeGrafter"/>
</dbReference>
<keyword evidence="3" id="KW-0165">Cleavage on pair of basic residues</keyword>
<dbReference type="PROSITE" id="PS50268">
    <property type="entry name" value="CADHERIN_2"/>
    <property type="match status" value="5"/>
</dbReference>
<proteinExistence type="predicted"/>
<dbReference type="SUPFAM" id="SSF49313">
    <property type="entry name" value="Cadherin-like"/>
    <property type="match status" value="4"/>
</dbReference>
<organism evidence="18 19">
    <name type="scientific">Octodon degus</name>
    <name type="common">Degu</name>
    <name type="synonym">Sciurus degus</name>
    <dbReference type="NCBI Taxonomy" id="10160"/>
    <lineage>
        <taxon>Eukaryota</taxon>
        <taxon>Metazoa</taxon>
        <taxon>Chordata</taxon>
        <taxon>Craniata</taxon>
        <taxon>Vertebrata</taxon>
        <taxon>Euteleostomi</taxon>
        <taxon>Mammalia</taxon>
        <taxon>Eutheria</taxon>
        <taxon>Euarchontoglires</taxon>
        <taxon>Glires</taxon>
        <taxon>Rodentia</taxon>
        <taxon>Hystricomorpha</taxon>
        <taxon>Octodontidae</taxon>
        <taxon>Octodon</taxon>
    </lineage>
</organism>
<dbReference type="InterPro" id="IPR020894">
    <property type="entry name" value="Cadherin_CS"/>
</dbReference>
<feature type="domain" description="Cadherin" evidence="17">
    <location>
        <begin position="488"/>
        <end position="616"/>
    </location>
</feature>
<reference evidence="19" key="1">
    <citation type="submission" date="2025-08" db="UniProtKB">
        <authorList>
            <consortium name="RefSeq"/>
        </authorList>
    </citation>
    <scope>IDENTIFICATION</scope>
</reference>
<dbReference type="Pfam" id="PF01049">
    <property type="entry name" value="CADH_Y-type_LIR"/>
    <property type="match status" value="1"/>
</dbReference>
<dbReference type="RefSeq" id="XP_023565034.1">
    <property type="nucleotide sequence ID" value="XM_023709266.1"/>
</dbReference>
<gene>
    <name evidence="19" type="primary">Cdh11</name>
</gene>
<evidence type="ECO:0000256" key="15">
    <source>
        <dbReference type="RuleBase" id="RU004357"/>
    </source>
</evidence>